<sequence length="493" mass="54333">TAFVTLLNGEQAQNAIRKFHQYPLRGKEISVQLQPTDALLCITNLPISFTLEEFEELVRTYGNVERCFLVYSEVTGHSKGYGFVEYMKKDSAAKARLELLGKQLDESTLFAQWMDVNQLTTNLIHSKCLCVDKLQKDYMDSTELIQAFSLKYKPVFCQFAQDEDSCIGDFAVVEYETAEQAEKVQEVTNGMAIKGRRVQVSYCAPGSPGRSTLAALIAAQRMMRNNRKGLLPEPNPVQIMKSFNNPAMLQMLLQPQLRGHAVKPVLGASAGLSHLLNSAVGPPFLQLNKVHQSSILGSASNILLQSAAHLPLPQQLMKIENLQANSKPGLLGEPPAMLLRRVLGIGVTPSVTSGMGTPGEALKFFLLHFIVGGFAFFFFFFFSQILTLFLTNVQILCNVLCPIVLQTPLKKQTSLLGEPPKEIRLSTNPYLNLASVLPGICLPAIASKASSPPQQTGLLNNIVDAAMSQGTTSQHTMENYFNYSQQHGEYTQV</sequence>
<evidence type="ECO:0000313" key="6">
    <source>
        <dbReference type="Proteomes" id="UP000545435"/>
    </source>
</evidence>
<evidence type="ECO:0000256" key="1">
    <source>
        <dbReference type="ARBA" id="ARBA00022884"/>
    </source>
</evidence>
<dbReference type="GO" id="GO:0003723">
    <property type="term" value="F:RNA binding"/>
    <property type="evidence" value="ECO:0007669"/>
    <property type="project" value="UniProtKB-UniRule"/>
</dbReference>
<dbReference type="AlphaFoldDB" id="A0A7L0D490"/>
<feature type="non-terminal residue" evidence="5">
    <location>
        <position position="1"/>
    </location>
</feature>
<feature type="domain" description="RRM" evidence="4">
    <location>
        <begin position="38"/>
        <end position="116"/>
    </location>
</feature>
<dbReference type="InterPro" id="IPR000504">
    <property type="entry name" value="RRM_dom"/>
</dbReference>
<evidence type="ECO:0000313" key="5">
    <source>
        <dbReference type="EMBL" id="NXJ66947.1"/>
    </source>
</evidence>
<organism evidence="5 6">
    <name type="scientific">Rostratula benghalensis</name>
    <name type="common">greater painted-snipe</name>
    <dbReference type="NCBI Taxonomy" id="118793"/>
    <lineage>
        <taxon>Eukaryota</taxon>
        <taxon>Metazoa</taxon>
        <taxon>Chordata</taxon>
        <taxon>Craniata</taxon>
        <taxon>Vertebrata</taxon>
        <taxon>Euteleostomi</taxon>
        <taxon>Archelosauria</taxon>
        <taxon>Archosauria</taxon>
        <taxon>Dinosauria</taxon>
        <taxon>Saurischia</taxon>
        <taxon>Theropoda</taxon>
        <taxon>Coelurosauria</taxon>
        <taxon>Aves</taxon>
        <taxon>Neognathae</taxon>
        <taxon>Neoaves</taxon>
        <taxon>Charadriiformes</taxon>
        <taxon>Rostratulidae</taxon>
        <taxon>Rostratula</taxon>
    </lineage>
</organism>
<dbReference type="InterPro" id="IPR012677">
    <property type="entry name" value="Nucleotide-bd_a/b_plait_sf"/>
</dbReference>
<keyword evidence="3" id="KW-0812">Transmembrane</keyword>
<reference evidence="5 6" key="1">
    <citation type="submission" date="2019-09" db="EMBL/GenBank/DDBJ databases">
        <title>Bird 10,000 Genomes (B10K) Project - Family phase.</title>
        <authorList>
            <person name="Zhang G."/>
        </authorList>
    </citation>
    <scope>NUCLEOTIDE SEQUENCE [LARGE SCALE GENOMIC DNA]</scope>
    <source>
        <strain evidence="5">B10K-DU-006-20</strain>
        <tissue evidence="5">Mixed tissue sample</tissue>
    </source>
</reference>
<dbReference type="InterPro" id="IPR035979">
    <property type="entry name" value="RBD_domain_sf"/>
</dbReference>
<comment type="caution">
    <text evidence="5">The sequence shown here is derived from an EMBL/GenBank/DDBJ whole genome shotgun (WGS) entry which is preliminary data.</text>
</comment>
<name>A0A7L0D490_9CHAR</name>
<dbReference type="InterPro" id="IPR034636">
    <property type="entry name" value="RAVER2_RRM2"/>
</dbReference>
<feature type="non-terminal residue" evidence="5">
    <location>
        <position position="493"/>
    </location>
</feature>
<accession>A0A7L0D490</accession>
<protein>
    <submittedName>
        <fullName evidence="5">RAVR2 protein</fullName>
    </submittedName>
</protein>
<dbReference type="Pfam" id="PF00076">
    <property type="entry name" value="RRM_1"/>
    <property type="match status" value="1"/>
</dbReference>
<gene>
    <name evidence="5" type="primary">Raver2</name>
    <name evidence="5" type="ORF">ROSBEN_R01047</name>
</gene>
<dbReference type="FunFam" id="3.30.70.330:FF:000116">
    <property type="entry name" value="Putative ribonucleoprotein PTB-binding 1"/>
    <property type="match status" value="1"/>
</dbReference>
<evidence type="ECO:0000256" key="3">
    <source>
        <dbReference type="SAM" id="Phobius"/>
    </source>
</evidence>
<dbReference type="Proteomes" id="UP000545435">
    <property type="component" value="Unassembled WGS sequence"/>
</dbReference>
<dbReference type="SUPFAM" id="SSF54928">
    <property type="entry name" value="RNA-binding domain, RBD"/>
    <property type="match status" value="2"/>
</dbReference>
<dbReference type="PANTHER" id="PTHR23189">
    <property type="entry name" value="RNA RECOGNITION MOTIF-CONTAINING"/>
    <property type="match status" value="1"/>
</dbReference>
<keyword evidence="1 2" id="KW-0694">RNA-binding</keyword>
<dbReference type="CDD" id="cd12666">
    <property type="entry name" value="RRM2_RAVER2"/>
    <property type="match status" value="1"/>
</dbReference>
<dbReference type="InterPro" id="IPR047942">
    <property type="entry name" value="RAVER2_RRM3"/>
</dbReference>
<feature type="transmembrane region" description="Helical" evidence="3">
    <location>
        <begin position="364"/>
        <end position="382"/>
    </location>
</feature>
<keyword evidence="3" id="KW-1133">Transmembrane helix</keyword>
<keyword evidence="3" id="KW-0472">Membrane</keyword>
<evidence type="ECO:0000256" key="2">
    <source>
        <dbReference type="PROSITE-ProRule" id="PRU00176"/>
    </source>
</evidence>
<evidence type="ECO:0000259" key="4">
    <source>
        <dbReference type="PROSITE" id="PS50102"/>
    </source>
</evidence>
<keyword evidence="6" id="KW-1185">Reference proteome</keyword>
<dbReference type="PROSITE" id="PS50102">
    <property type="entry name" value="RRM"/>
    <property type="match status" value="1"/>
</dbReference>
<dbReference type="SMART" id="SM00360">
    <property type="entry name" value="RRM"/>
    <property type="match status" value="2"/>
</dbReference>
<proteinExistence type="predicted"/>
<dbReference type="FunFam" id="3.30.70.330:FF:000100">
    <property type="entry name" value="Putative ribonucleoprotein PTB-binding 1"/>
    <property type="match status" value="1"/>
</dbReference>
<dbReference type="CDD" id="cd12668">
    <property type="entry name" value="RRM3_RAVER2"/>
    <property type="match status" value="1"/>
</dbReference>
<dbReference type="Gene3D" id="3.30.70.330">
    <property type="match status" value="3"/>
</dbReference>
<dbReference type="EMBL" id="VXAI01000181">
    <property type="protein sequence ID" value="NXJ66947.1"/>
    <property type="molecule type" value="Genomic_DNA"/>
</dbReference>